<proteinExistence type="predicted"/>
<evidence type="ECO:0000313" key="2">
    <source>
        <dbReference type="Proteomes" id="UP001500191"/>
    </source>
</evidence>
<sequence length="148" mass="15188">MHLIRQLSSFLRVPERVTLLFAGRADGTAAPVSPADPLPVTLVGSESAGAAAGAPLQVTAAYAPQVLAPGAEQALSVPPGANRALLRVSAGRAQFGLLNTTDAPLVGEGGGLDDLRDAQLAALRVTVEENGAVRVDYWREVLPAMEGV</sequence>
<dbReference type="Proteomes" id="UP001500191">
    <property type="component" value="Unassembled WGS sequence"/>
</dbReference>
<keyword evidence="2" id="KW-1185">Reference proteome</keyword>
<reference evidence="1 2" key="1">
    <citation type="journal article" date="2019" name="Int. J. Syst. Evol. Microbiol.">
        <title>The Global Catalogue of Microorganisms (GCM) 10K type strain sequencing project: providing services to taxonomists for standard genome sequencing and annotation.</title>
        <authorList>
            <consortium name="The Broad Institute Genomics Platform"/>
            <consortium name="The Broad Institute Genome Sequencing Center for Infectious Disease"/>
            <person name="Wu L."/>
            <person name="Ma J."/>
        </authorList>
    </citation>
    <scope>NUCLEOTIDE SEQUENCE [LARGE SCALE GENOMIC DNA]</scope>
    <source>
        <strain evidence="1 2">JCM 14368</strain>
    </source>
</reference>
<dbReference type="EMBL" id="BAAADB010000012">
    <property type="protein sequence ID" value="GAA0508301.1"/>
    <property type="molecule type" value="Genomic_DNA"/>
</dbReference>
<gene>
    <name evidence="1" type="ORF">GCM10008937_15160</name>
</gene>
<evidence type="ECO:0000313" key="1">
    <source>
        <dbReference type="EMBL" id="GAA0508301.1"/>
    </source>
</evidence>
<accession>A0ABN1BZ34</accession>
<protein>
    <submittedName>
        <fullName evidence="1">Uncharacterized protein</fullName>
    </submittedName>
</protein>
<organism evidence="1 2">
    <name type="scientific">Deinococcus depolymerans</name>
    <dbReference type="NCBI Taxonomy" id="392408"/>
    <lineage>
        <taxon>Bacteria</taxon>
        <taxon>Thermotogati</taxon>
        <taxon>Deinococcota</taxon>
        <taxon>Deinococci</taxon>
        <taxon>Deinococcales</taxon>
        <taxon>Deinococcaceae</taxon>
        <taxon>Deinococcus</taxon>
    </lineage>
</organism>
<dbReference type="RefSeq" id="WP_343757446.1">
    <property type="nucleotide sequence ID" value="NZ_BAAADB010000012.1"/>
</dbReference>
<comment type="caution">
    <text evidence="1">The sequence shown here is derived from an EMBL/GenBank/DDBJ whole genome shotgun (WGS) entry which is preliminary data.</text>
</comment>
<name>A0ABN1BZ34_9DEIO</name>